<dbReference type="CDD" id="cd13123">
    <property type="entry name" value="MATE_MurJ_like"/>
    <property type="match status" value="1"/>
</dbReference>
<keyword evidence="2 8" id="KW-1003">Cell membrane</keyword>
<feature type="transmembrane region" description="Helical" evidence="8">
    <location>
        <begin position="410"/>
        <end position="428"/>
    </location>
</feature>
<dbReference type="PANTHER" id="PTHR47019:SF1">
    <property type="entry name" value="LIPID II FLIPPASE MURJ"/>
    <property type="match status" value="1"/>
</dbReference>
<name>A0A1B7LHP5_9FIRM</name>
<feature type="transmembrane region" description="Helical" evidence="8">
    <location>
        <begin position="55"/>
        <end position="74"/>
    </location>
</feature>
<dbReference type="GO" id="GO:0008360">
    <property type="term" value="P:regulation of cell shape"/>
    <property type="evidence" value="ECO:0007669"/>
    <property type="project" value="UniProtKB-UniRule"/>
</dbReference>
<evidence type="ECO:0000256" key="9">
    <source>
        <dbReference type="PIRNR" id="PIRNR002869"/>
    </source>
</evidence>
<protein>
    <recommendedName>
        <fullName evidence="8">Probable lipid II flippase MurJ</fullName>
    </recommendedName>
</protein>
<feature type="transmembrane region" description="Helical" evidence="8">
    <location>
        <begin position="385"/>
        <end position="404"/>
    </location>
</feature>
<evidence type="ECO:0000256" key="6">
    <source>
        <dbReference type="ARBA" id="ARBA00022989"/>
    </source>
</evidence>
<feature type="transmembrane region" description="Helical" evidence="8">
    <location>
        <begin position="478"/>
        <end position="499"/>
    </location>
</feature>
<proteinExistence type="inferred from homology"/>
<dbReference type="Pfam" id="PF03023">
    <property type="entry name" value="MurJ"/>
    <property type="match status" value="1"/>
</dbReference>
<keyword evidence="6 8" id="KW-1133">Transmembrane helix</keyword>
<evidence type="ECO:0000256" key="5">
    <source>
        <dbReference type="ARBA" id="ARBA00022984"/>
    </source>
</evidence>
<feature type="transmembrane region" description="Helical" evidence="8">
    <location>
        <begin position="313"/>
        <end position="332"/>
    </location>
</feature>
<comment type="subcellular location">
    <subcellularLocation>
        <location evidence="1 8">Cell membrane</location>
        <topology evidence="1 8">Multi-pass membrane protein</topology>
    </subcellularLocation>
</comment>
<dbReference type="GO" id="GO:0071555">
    <property type="term" value="P:cell wall organization"/>
    <property type="evidence" value="ECO:0007669"/>
    <property type="project" value="UniProtKB-UniRule"/>
</dbReference>
<keyword evidence="8 9" id="KW-0813">Transport</keyword>
<evidence type="ECO:0000256" key="3">
    <source>
        <dbReference type="ARBA" id="ARBA00022692"/>
    </source>
</evidence>
<keyword evidence="5 8" id="KW-0573">Peptidoglycan synthesis</keyword>
<dbReference type="STRING" id="1838280.A6M21_04595"/>
<dbReference type="AlphaFoldDB" id="A0A1B7LHP5"/>
<comment type="similarity">
    <text evidence="8 9">Belongs to the MurJ/MviN family.</text>
</comment>
<evidence type="ECO:0000256" key="2">
    <source>
        <dbReference type="ARBA" id="ARBA00022475"/>
    </source>
</evidence>
<comment type="function">
    <text evidence="8 9">Involved in peptidoglycan biosynthesis. Transports lipid-linked peptidoglycan precursors from the inner to the outer leaflet of the cytoplasmic membrane.</text>
</comment>
<dbReference type="PIRSF" id="PIRSF002869">
    <property type="entry name" value="MviN"/>
    <property type="match status" value="1"/>
</dbReference>
<dbReference type="PRINTS" id="PR01806">
    <property type="entry name" value="VIRFACTRMVIN"/>
</dbReference>
<dbReference type="GO" id="GO:0005886">
    <property type="term" value="C:plasma membrane"/>
    <property type="evidence" value="ECO:0007669"/>
    <property type="project" value="UniProtKB-SubCell"/>
</dbReference>
<organism evidence="10 11">
    <name type="scientific">Desulfotomaculum copahuensis</name>
    <dbReference type="NCBI Taxonomy" id="1838280"/>
    <lineage>
        <taxon>Bacteria</taxon>
        <taxon>Bacillati</taxon>
        <taxon>Bacillota</taxon>
        <taxon>Clostridia</taxon>
        <taxon>Eubacteriales</taxon>
        <taxon>Desulfotomaculaceae</taxon>
        <taxon>Desulfotomaculum</taxon>
    </lineage>
</organism>
<dbReference type="Proteomes" id="UP000078532">
    <property type="component" value="Unassembled WGS sequence"/>
</dbReference>
<accession>A0A1B7LHP5</accession>
<dbReference type="NCBIfam" id="TIGR01695">
    <property type="entry name" value="murJ_mviN"/>
    <property type="match status" value="1"/>
</dbReference>
<dbReference type="RefSeq" id="WP_066666518.1">
    <property type="nucleotide sequence ID" value="NZ_LYVF01000047.1"/>
</dbReference>
<dbReference type="InterPro" id="IPR051050">
    <property type="entry name" value="Lipid_II_flippase_MurJ/MviN"/>
</dbReference>
<keyword evidence="3 8" id="KW-0812">Transmembrane</keyword>
<evidence type="ECO:0000256" key="7">
    <source>
        <dbReference type="ARBA" id="ARBA00023136"/>
    </source>
</evidence>
<sequence>MSTGKVIARATVVLAILNLLSKFLGIVRDQAVAYMFGATGITDAYLVAFNIPYTFFYIAIGALATVVVPVFTEYSAKGKRDEAWSLFNTVITILMIIFLLVTIVGILFAPFLVKITAPGLNPKIAALATQLTKMMLPILIVYGLSTIFQGLLNANQVFAISAFSTSVTNLTIIFSAFTLGAKFGINGLAFGSVLGFTLAALIQVPKLRKLGFHYKFSIDWSHPGIRKVLYLVMPVAVGTSMNQTYQIIDRILASGLGQGSISALNFANKLILMPVSFFAIAIGTAFYPTITMLAAEHKECELAGTVLRAVRTVALFALPASIGLFVMATPVVKLLFQHGRFDSLATQMTATALMLYTIGLTGQAVNIILTRAFYARQDTKTPVKLMGVTVLVNLIFSLLLIGPLKQGGLALANSIASLLNTAMLAYFLQKRMPGLWNKNILKFLVQLLLSSVFLALAVREVNQFAAGYFGRNGLTGLAIQVGISIIAGLVIFIASIFALKMDEASLVFSYARKLRQRVLLTRS</sequence>
<dbReference type="UniPathway" id="UPA00219"/>
<evidence type="ECO:0000313" key="10">
    <source>
        <dbReference type="EMBL" id="OAT85778.1"/>
    </source>
</evidence>
<gene>
    <name evidence="8" type="primary">murJ</name>
    <name evidence="10" type="ORF">A6M21_04595</name>
</gene>
<dbReference type="HAMAP" id="MF_02078">
    <property type="entry name" value="MurJ_MviN"/>
    <property type="match status" value="1"/>
</dbReference>
<feature type="transmembrane region" description="Helical" evidence="8">
    <location>
        <begin position="271"/>
        <end position="293"/>
    </location>
</feature>
<keyword evidence="7 8" id="KW-0472">Membrane</keyword>
<feature type="transmembrane region" description="Helical" evidence="8">
    <location>
        <begin position="157"/>
        <end position="177"/>
    </location>
</feature>
<feature type="transmembrane region" description="Helical" evidence="8">
    <location>
        <begin position="124"/>
        <end position="145"/>
    </location>
</feature>
<evidence type="ECO:0000256" key="1">
    <source>
        <dbReference type="ARBA" id="ARBA00004651"/>
    </source>
</evidence>
<feature type="transmembrane region" description="Helical" evidence="8">
    <location>
        <begin position="352"/>
        <end position="373"/>
    </location>
</feature>
<feature type="transmembrane region" description="Helical" evidence="8">
    <location>
        <begin position="86"/>
        <end position="112"/>
    </location>
</feature>
<dbReference type="GO" id="GO:0015648">
    <property type="term" value="F:lipid-linked peptidoglycan transporter activity"/>
    <property type="evidence" value="ECO:0007669"/>
    <property type="project" value="UniProtKB-UniRule"/>
</dbReference>
<comment type="caution">
    <text evidence="10">The sequence shown here is derived from an EMBL/GenBank/DDBJ whole genome shotgun (WGS) entry which is preliminary data.</text>
</comment>
<dbReference type="OrthoDB" id="9804143at2"/>
<feature type="transmembrane region" description="Helical" evidence="8">
    <location>
        <begin position="440"/>
        <end position="458"/>
    </location>
</feature>
<dbReference type="GO" id="GO:0034204">
    <property type="term" value="P:lipid translocation"/>
    <property type="evidence" value="ECO:0007669"/>
    <property type="project" value="TreeGrafter"/>
</dbReference>
<dbReference type="PANTHER" id="PTHR47019">
    <property type="entry name" value="LIPID II FLIPPASE MURJ"/>
    <property type="match status" value="1"/>
</dbReference>
<keyword evidence="11" id="KW-1185">Reference proteome</keyword>
<keyword evidence="4 8" id="KW-0133">Cell shape</keyword>
<evidence type="ECO:0000256" key="8">
    <source>
        <dbReference type="HAMAP-Rule" id="MF_02078"/>
    </source>
</evidence>
<feature type="transmembrane region" description="Helical" evidence="8">
    <location>
        <begin position="6"/>
        <end position="24"/>
    </location>
</feature>
<comment type="pathway">
    <text evidence="8">Cell wall biogenesis; peptidoglycan biosynthesis.</text>
</comment>
<feature type="transmembrane region" description="Helical" evidence="8">
    <location>
        <begin position="183"/>
        <end position="207"/>
    </location>
</feature>
<dbReference type="GO" id="GO:0009252">
    <property type="term" value="P:peptidoglycan biosynthetic process"/>
    <property type="evidence" value="ECO:0007669"/>
    <property type="project" value="UniProtKB-UniRule"/>
</dbReference>
<dbReference type="InterPro" id="IPR004268">
    <property type="entry name" value="MurJ"/>
</dbReference>
<keyword evidence="8 9" id="KW-0961">Cell wall biogenesis/degradation</keyword>
<dbReference type="EMBL" id="LYVF01000047">
    <property type="protein sequence ID" value="OAT85778.1"/>
    <property type="molecule type" value="Genomic_DNA"/>
</dbReference>
<evidence type="ECO:0000256" key="4">
    <source>
        <dbReference type="ARBA" id="ARBA00022960"/>
    </source>
</evidence>
<evidence type="ECO:0000313" key="11">
    <source>
        <dbReference type="Proteomes" id="UP000078532"/>
    </source>
</evidence>
<reference evidence="10 11" key="1">
    <citation type="submission" date="2016-04" db="EMBL/GenBank/DDBJ databases">
        <authorList>
            <person name="Evans L.H."/>
            <person name="Alamgir A."/>
            <person name="Owens N."/>
            <person name="Weber N.D."/>
            <person name="Virtaneva K."/>
            <person name="Barbian K."/>
            <person name="Babar A."/>
            <person name="Rosenke K."/>
        </authorList>
    </citation>
    <scope>NUCLEOTIDE SEQUENCE [LARGE SCALE GENOMIC DNA]</scope>
    <source>
        <strain evidence="10 11">LMa1</strain>
    </source>
</reference>